<dbReference type="Gramene" id="mRNA:HanXRQr2_Chr03g0121421">
    <property type="protein sequence ID" value="CDS:HanXRQr2_Chr03g0121421.1"/>
    <property type="gene ID" value="HanXRQr2_Chr03g0121421"/>
</dbReference>
<comment type="caution">
    <text evidence="1">The sequence shown here is derived from an EMBL/GenBank/DDBJ whole genome shotgun (WGS) entry which is preliminary data.</text>
</comment>
<name>A0A9K3JGM5_HELAN</name>
<keyword evidence="2" id="KW-1185">Reference proteome</keyword>
<accession>A0A9K3JGM5</accession>
<sequence length="160" mass="17048">MKSSARESTSTSSSATTLTAVLFSLTVAGRRASTISSSSGCVKPTFKLADFFIFAGGFCRMLPSDCVLSCPPVFSLLYTSSKLSNSCSSSSYVSKTDPVSFRVVSSCRVGSKSIALFLRTSFQVVSKPNPESPRVSCRVGSKPEPVSVSLPVSWRIWSKS</sequence>
<dbReference type="Proteomes" id="UP000215914">
    <property type="component" value="Unassembled WGS sequence"/>
</dbReference>
<reference evidence="1" key="1">
    <citation type="journal article" date="2017" name="Nature">
        <title>The sunflower genome provides insights into oil metabolism, flowering and Asterid evolution.</title>
        <authorList>
            <person name="Badouin H."/>
            <person name="Gouzy J."/>
            <person name="Grassa C.J."/>
            <person name="Murat F."/>
            <person name="Staton S.E."/>
            <person name="Cottret L."/>
            <person name="Lelandais-Briere C."/>
            <person name="Owens G.L."/>
            <person name="Carrere S."/>
            <person name="Mayjonade B."/>
            <person name="Legrand L."/>
            <person name="Gill N."/>
            <person name="Kane N.C."/>
            <person name="Bowers J.E."/>
            <person name="Hubner S."/>
            <person name="Bellec A."/>
            <person name="Berard A."/>
            <person name="Berges H."/>
            <person name="Blanchet N."/>
            <person name="Boniface M.C."/>
            <person name="Brunel D."/>
            <person name="Catrice O."/>
            <person name="Chaidir N."/>
            <person name="Claudel C."/>
            <person name="Donnadieu C."/>
            <person name="Faraut T."/>
            <person name="Fievet G."/>
            <person name="Helmstetter N."/>
            <person name="King M."/>
            <person name="Knapp S.J."/>
            <person name="Lai Z."/>
            <person name="Le Paslier M.C."/>
            <person name="Lippi Y."/>
            <person name="Lorenzon L."/>
            <person name="Mandel J.R."/>
            <person name="Marage G."/>
            <person name="Marchand G."/>
            <person name="Marquand E."/>
            <person name="Bret-Mestries E."/>
            <person name="Morien E."/>
            <person name="Nambeesan S."/>
            <person name="Nguyen T."/>
            <person name="Pegot-Espagnet P."/>
            <person name="Pouilly N."/>
            <person name="Raftis F."/>
            <person name="Sallet E."/>
            <person name="Schiex T."/>
            <person name="Thomas J."/>
            <person name="Vandecasteele C."/>
            <person name="Vares D."/>
            <person name="Vear F."/>
            <person name="Vautrin S."/>
            <person name="Crespi M."/>
            <person name="Mangin B."/>
            <person name="Burke J.M."/>
            <person name="Salse J."/>
            <person name="Munos S."/>
            <person name="Vincourt P."/>
            <person name="Rieseberg L.H."/>
            <person name="Langlade N.B."/>
        </authorList>
    </citation>
    <scope>NUCLEOTIDE SEQUENCE</scope>
    <source>
        <tissue evidence="1">Leaves</tissue>
    </source>
</reference>
<proteinExistence type="predicted"/>
<evidence type="ECO:0000313" key="1">
    <source>
        <dbReference type="EMBL" id="KAF5815291.1"/>
    </source>
</evidence>
<dbReference type="EMBL" id="MNCJ02000318">
    <property type="protein sequence ID" value="KAF5815291.1"/>
    <property type="molecule type" value="Genomic_DNA"/>
</dbReference>
<protein>
    <submittedName>
        <fullName evidence="1">Uncharacterized protein</fullName>
    </submittedName>
</protein>
<organism evidence="1 2">
    <name type="scientific">Helianthus annuus</name>
    <name type="common">Common sunflower</name>
    <dbReference type="NCBI Taxonomy" id="4232"/>
    <lineage>
        <taxon>Eukaryota</taxon>
        <taxon>Viridiplantae</taxon>
        <taxon>Streptophyta</taxon>
        <taxon>Embryophyta</taxon>
        <taxon>Tracheophyta</taxon>
        <taxon>Spermatophyta</taxon>
        <taxon>Magnoliopsida</taxon>
        <taxon>eudicotyledons</taxon>
        <taxon>Gunneridae</taxon>
        <taxon>Pentapetalae</taxon>
        <taxon>asterids</taxon>
        <taxon>campanulids</taxon>
        <taxon>Asterales</taxon>
        <taxon>Asteraceae</taxon>
        <taxon>Asteroideae</taxon>
        <taxon>Heliantheae alliance</taxon>
        <taxon>Heliantheae</taxon>
        <taxon>Helianthus</taxon>
    </lineage>
</organism>
<reference evidence="1" key="2">
    <citation type="submission" date="2020-06" db="EMBL/GenBank/DDBJ databases">
        <title>Helianthus annuus Genome sequencing and assembly Release 2.</title>
        <authorList>
            <person name="Gouzy J."/>
            <person name="Langlade N."/>
            <person name="Munos S."/>
        </authorList>
    </citation>
    <scope>NUCLEOTIDE SEQUENCE</scope>
    <source>
        <tissue evidence="1">Leaves</tissue>
    </source>
</reference>
<dbReference type="AlphaFoldDB" id="A0A9K3JGM5"/>
<gene>
    <name evidence="1" type="ORF">HanXRQr2_Chr03g0121421</name>
</gene>
<evidence type="ECO:0000313" key="2">
    <source>
        <dbReference type="Proteomes" id="UP000215914"/>
    </source>
</evidence>